<dbReference type="EMBL" id="JACHEH010000018">
    <property type="protein sequence ID" value="MBB6169924.1"/>
    <property type="molecule type" value="Genomic_DNA"/>
</dbReference>
<dbReference type="Pfam" id="PF12833">
    <property type="entry name" value="HTH_18"/>
    <property type="match status" value="1"/>
</dbReference>
<evidence type="ECO:0000256" key="3">
    <source>
        <dbReference type="ARBA" id="ARBA00023163"/>
    </source>
</evidence>
<name>A0A841KFZ1_9HYPH</name>
<keyword evidence="1" id="KW-0805">Transcription regulation</keyword>
<dbReference type="InterPro" id="IPR018060">
    <property type="entry name" value="HTH_AraC"/>
</dbReference>
<feature type="domain" description="HTH araC/xylS-type" evidence="4">
    <location>
        <begin position="257"/>
        <end position="357"/>
    </location>
</feature>
<dbReference type="RefSeq" id="WP_183336746.1">
    <property type="nucleotide sequence ID" value="NZ_BMHX01000017.1"/>
</dbReference>
<evidence type="ECO:0000256" key="2">
    <source>
        <dbReference type="ARBA" id="ARBA00023125"/>
    </source>
</evidence>
<proteinExistence type="predicted"/>
<sequence>MGRLQHTPAHDSDLAELSAEPGVHPFAAGRPDRLVFQQICTERFPPEQRYDYWRSTVIRAAIADAPSPSQRHDFRATILSLADALSELHLASFDGFSARRSRAAARREDGEDPCLIWFRSGAAMMEQEGDAPLRLADGDFMLFNPLRATTVAFSQSAVVQIDLPRRALLERFGTIPDAANVARALRASPMGLMLRAQLDALSRILAELSPREQMAALGATEALALTILEAVLSSASDPAGVWDGGESPDPRRLALFTAAQRYIDRHLAHPSLDAATITQALGCSRSTLYRAFADRGLGISGYIREQRLQRFRALLQRAHPAIPIADLAARCGLYDAPNLSRLFRARFGMSPSEFRAGGALRNAAQTHLKPSQGETKAE</sequence>
<keyword evidence="3" id="KW-0804">Transcription</keyword>
<reference evidence="5 6" key="1">
    <citation type="submission" date="2020-08" db="EMBL/GenBank/DDBJ databases">
        <title>Genomic Encyclopedia of Type Strains, Phase IV (KMG-IV): sequencing the most valuable type-strain genomes for metagenomic binning, comparative biology and taxonomic classification.</title>
        <authorList>
            <person name="Goeker M."/>
        </authorList>
    </citation>
    <scope>NUCLEOTIDE SEQUENCE [LARGE SCALE GENOMIC DNA]</scope>
    <source>
        <strain evidence="5 6">DSM 101465</strain>
    </source>
</reference>
<dbReference type="InterPro" id="IPR050204">
    <property type="entry name" value="AraC_XylS_family_regulators"/>
</dbReference>
<dbReference type="GO" id="GO:0003700">
    <property type="term" value="F:DNA-binding transcription factor activity"/>
    <property type="evidence" value="ECO:0007669"/>
    <property type="project" value="InterPro"/>
</dbReference>
<evidence type="ECO:0000256" key="1">
    <source>
        <dbReference type="ARBA" id="ARBA00023015"/>
    </source>
</evidence>
<keyword evidence="6" id="KW-1185">Reference proteome</keyword>
<evidence type="ECO:0000259" key="4">
    <source>
        <dbReference type="PROSITE" id="PS01124"/>
    </source>
</evidence>
<organism evidence="5 6">
    <name type="scientific">Chelatococcus composti</name>
    <dbReference type="NCBI Taxonomy" id="1743235"/>
    <lineage>
        <taxon>Bacteria</taxon>
        <taxon>Pseudomonadati</taxon>
        <taxon>Pseudomonadota</taxon>
        <taxon>Alphaproteobacteria</taxon>
        <taxon>Hyphomicrobiales</taxon>
        <taxon>Chelatococcaceae</taxon>
        <taxon>Chelatococcus</taxon>
    </lineage>
</organism>
<dbReference type="GO" id="GO:0043565">
    <property type="term" value="F:sequence-specific DNA binding"/>
    <property type="evidence" value="ECO:0007669"/>
    <property type="project" value="InterPro"/>
</dbReference>
<dbReference type="InterPro" id="IPR009057">
    <property type="entry name" value="Homeodomain-like_sf"/>
</dbReference>
<dbReference type="PANTHER" id="PTHR46796">
    <property type="entry name" value="HTH-TYPE TRANSCRIPTIONAL ACTIVATOR RHAS-RELATED"/>
    <property type="match status" value="1"/>
</dbReference>
<evidence type="ECO:0000313" key="5">
    <source>
        <dbReference type="EMBL" id="MBB6169924.1"/>
    </source>
</evidence>
<evidence type="ECO:0000313" key="6">
    <source>
        <dbReference type="Proteomes" id="UP000588017"/>
    </source>
</evidence>
<dbReference type="PANTHER" id="PTHR46796:SF6">
    <property type="entry name" value="ARAC SUBFAMILY"/>
    <property type="match status" value="1"/>
</dbReference>
<dbReference type="AlphaFoldDB" id="A0A841KFZ1"/>
<comment type="caution">
    <text evidence="5">The sequence shown here is derived from an EMBL/GenBank/DDBJ whole genome shotgun (WGS) entry which is preliminary data.</text>
</comment>
<keyword evidence="2 5" id="KW-0238">DNA-binding</keyword>
<dbReference type="PROSITE" id="PS01124">
    <property type="entry name" value="HTH_ARAC_FAMILY_2"/>
    <property type="match status" value="1"/>
</dbReference>
<dbReference type="SUPFAM" id="SSF46689">
    <property type="entry name" value="Homeodomain-like"/>
    <property type="match status" value="1"/>
</dbReference>
<accession>A0A841KFZ1</accession>
<dbReference type="Proteomes" id="UP000588017">
    <property type="component" value="Unassembled WGS sequence"/>
</dbReference>
<gene>
    <name evidence="5" type="ORF">HNQ73_003581</name>
</gene>
<dbReference type="SMART" id="SM00342">
    <property type="entry name" value="HTH_ARAC"/>
    <property type="match status" value="1"/>
</dbReference>
<dbReference type="Gene3D" id="1.10.10.60">
    <property type="entry name" value="Homeodomain-like"/>
    <property type="match status" value="1"/>
</dbReference>
<protein>
    <submittedName>
        <fullName evidence="5">AraC-like DNA-binding protein</fullName>
    </submittedName>
</protein>